<gene>
    <name evidence="1" type="ORF">M9H77_22710</name>
</gene>
<protein>
    <submittedName>
        <fullName evidence="1">Uncharacterized protein</fullName>
    </submittedName>
</protein>
<dbReference type="Proteomes" id="UP001060085">
    <property type="component" value="Linkage Group LG05"/>
</dbReference>
<name>A0ACC0AQV0_CATRO</name>
<organism evidence="1 2">
    <name type="scientific">Catharanthus roseus</name>
    <name type="common">Madagascar periwinkle</name>
    <name type="synonym">Vinca rosea</name>
    <dbReference type="NCBI Taxonomy" id="4058"/>
    <lineage>
        <taxon>Eukaryota</taxon>
        <taxon>Viridiplantae</taxon>
        <taxon>Streptophyta</taxon>
        <taxon>Embryophyta</taxon>
        <taxon>Tracheophyta</taxon>
        <taxon>Spermatophyta</taxon>
        <taxon>Magnoliopsida</taxon>
        <taxon>eudicotyledons</taxon>
        <taxon>Gunneridae</taxon>
        <taxon>Pentapetalae</taxon>
        <taxon>asterids</taxon>
        <taxon>lamiids</taxon>
        <taxon>Gentianales</taxon>
        <taxon>Apocynaceae</taxon>
        <taxon>Rauvolfioideae</taxon>
        <taxon>Vinceae</taxon>
        <taxon>Catharanthinae</taxon>
        <taxon>Catharanthus</taxon>
    </lineage>
</organism>
<reference evidence="2" key="1">
    <citation type="journal article" date="2023" name="Nat. Plants">
        <title>Single-cell RNA sequencing provides a high-resolution roadmap for understanding the multicellular compartmentation of specialized metabolism.</title>
        <authorList>
            <person name="Sun S."/>
            <person name="Shen X."/>
            <person name="Li Y."/>
            <person name="Li Y."/>
            <person name="Wang S."/>
            <person name="Li R."/>
            <person name="Zhang H."/>
            <person name="Shen G."/>
            <person name="Guo B."/>
            <person name="Wei J."/>
            <person name="Xu J."/>
            <person name="St-Pierre B."/>
            <person name="Chen S."/>
            <person name="Sun C."/>
        </authorList>
    </citation>
    <scope>NUCLEOTIDE SEQUENCE [LARGE SCALE GENOMIC DNA]</scope>
</reference>
<comment type="caution">
    <text evidence="1">The sequence shown here is derived from an EMBL/GenBank/DDBJ whole genome shotgun (WGS) entry which is preliminary data.</text>
</comment>
<accession>A0ACC0AQV0</accession>
<sequence>MLYDGTAALWRVRRDLKVGLRADVVGVPGVVACLVSRGTQIPYPTAVSLVEGLGVSPVVSEHQVVYLSNSESVEGPAVQGLELGASIEEDSSEPETNPEMLVELEKVALANAKGMGTFVAGGSLLAVSPIGGYCLLHE</sequence>
<evidence type="ECO:0000313" key="1">
    <source>
        <dbReference type="EMBL" id="KAI5663387.1"/>
    </source>
</evidence>
<evidence type="ECO:0000313" key="2">
    <source>
        <dbReference type="Proteomes" id="UP001060085"/>
    </source>
</evidence>
<proteinExistence type="predicted"/>
<dbReference type="EMBL" id="CM044705">
    <property type="protein sequence ID" value="KAI5663387.1"/>
    <property type="molecule type" value="Genomic_DNA"/>
</dbReference>
<keyword evidence="2" id="KW-1185">Reference proteome</keyword>